<evidence type="ECO:0000256" key="3">
    <source>
        <dbReference type="SAM" id="MobiDB-lite"/>
    </source>
</evidence>
<dbReference type="PANTHER" id="PTHR34039">
    <property type="entry name" value="UPF0102 PROTEIN YRAN"/>
    <property type="match status" value="1"/>
</dbReference>
<gene>
    <name evidence="5" type="ORF">SMC2_02435</name>
    <name evidence="4" type="ORF">SMC3_02115</name>
</gene>
<evidence type="ECO:0000313" key="6">
    <source>
        <dbReference type="Proteomes" id="UP000265724"/>
    </source>
</evidence>
<dbReference type="InterPro" id="IPR011335">
    <property type="entry name" value="Restrct_endonuc-II-like"/>
</dbReference>
<dbReference type="PANTHER" id="PTHR34039:SF1">
    <property type="entry name" value="UPF0102 PROTEIN YRAN"/>
    <property type="match status" value="1"/>
</dbReference>
<dbReference type="GO" id="GO:0003676">
    <property type="term" value="F:nucleic acid binding"/>
    <property type="evidence" value="ECO:0007669"/>
    <property type="project" value="InterPro"/>
</dbReference>
<dbReference type="Proteomes" id="UP000265724">
    <property type="component" value="Unassembled WGS sequence"/>
</dbReference>
<dbReference type="SUPFAM" id="SSF52980">
    <property type="entry name" value="Restriction endonuclease-like"/>
    <property type="match status" value="1"/>
</dbReference>
<name>A0A398DG59_9BACT</name>
<evidence type="ECO:0000256" key="2">
    <source>
        <dbReference type="HAMAP-Rule" id="MF_00048"/>
    </source>
</evidence>
<dbReference type="AlphaFoldDB" id="A0A398DG59"/>
<dbReference type="EMBL" id="QXIW01000011">
    <property type="protein sequence ID" value="RIE14502.1"/>
    <property type="molecule type" value="Genomic_DNA"/>
</dbReference>
<reference evidence="6 7" key="1">
    <citation type="submission" date="2018-09" db="EMBL/GenBank/DDBJ databases">
        <title>Discovery and Ecogenomic Context for Candidatus Cryosericales, a Global Caldiserica Order Active in Thawing Permafrost.</title>
        <authorList>
            <person name="Martinez M.A."/>
            <person name="Woodcroft B.J."/>
            <person name="Ignacio Espinoza J.C."/>
            <person name="Zayed A."/>
            <person name="Singleton C.M."/>
            <person name="Boyd J."/>
            <person name="Li Y.-F."/>
            <person name="Purvine S."/>
            <person name="Maughan H."/>
            <person name="Hodgkins S.B."/>
            <person name="Anderson D."/>
            <person name="Sederholm M."/>
            <person name="Temperton B."/>
            <person name="Saleska S.R."/>
            <person name="Tyson G.W."/>
            <person name="Rich V.I."/>
        </authorList>
    </citation>
    <scope>NUCLEOTIDE SEQUENCE [LARGE SCALE GENOMIC DNA]</scope>
    <source>
        <strain evidence="5 6">SMC2</strain>
        <strain evidence="4 7">SMC3</strain>
    </source>
</reference>
<evidence type="ECO:0000256" key="1">
    <source>
        <dbReference type="ARBA" id="ARBA00006738"/>
    </source>
</evidence>
<dbReference type="EMBL" id="QXIX01000025">
    <property type="protein sequence ID" value="RIE14678.1"/>
    <property type="molecule type" value="Genomic_DNA"/>
</dbReference>
<dbReference type="InterPro" id="IPR003509">
    <property type="entry name" value="UPF0102_YraN-like"/>
</dbReference>
<proteinExistence type="inferred from homology"/>
<protein>
    <recommendedName>
        <fullName evidence="2">UPF0102 protein SMC2_02435</fullName>
    </recommendedName>
</protein>
<evidence type="ECO:0000313" key="5">
    <source>
        <dbReference type="EMBL" id="RIE14678.1"/>
    </source>
</evidence>
<evidence type="ECO:0000313" key="4">
    <source>
        <dbReference type="EMBL" id="RIE14502.1"/>
    </source>
</evidence>
<dbReference type="Gene3D" id="3.40.1350.10">
    <property type="match status" value="1"/>
</dbReference>
<keyword evidence="6" id="KW-1185">Reference proteome</keyword>
<feature type="region of interest" description="Disordered" evidence="3">
    <location>
        <begin position="1"/>
        <end position="34"/>
    </location>
</feature>
<organism evidence="4 7">
    <name type="scientific">Candidatus Cryosericum hinesii</name>
    <dbReference type="NCBI Taxonomy" id="2290915"/>
    <lineage>
        <taxon>Bacteria</taxon>
        <taxon>Pseudomonadati</taxon>
        <taxon>Caldisericota/Cryosericota group</taxon>
        <taxon>Candidatus Cryosericota</taxon>
        <taxon>Candidatus Cryosericia</taxon>
        <taxon>Candidatus Cryosericales</taxon>
        <taxon>Candidatus Cryosericaceae</taxon>
        <taxon>Candidatus Cryosericum</taxon>
    </lineage>
</organism>
<dbReference type="InterPro" id="IPR011856">
    <property type="entry name" value="tRNA_endonuc-like_dom_sf"/>
</dbReference>
<comment type="similarity">
    <text evidence="1 2">Belongs to the UPF0102 family.</text>
</comment>
<comment type="caution">
    <text evidence="4">The sequence shown here is derived from an EMBL/GenBank/DDBJ whole genome shotgun (WGS) entry which is preliminary data.</text>
</comment>
<evidence type="ECO:0000313" key="7">
    <source>
        <dbReference type="Proteomes" id="UP000266042"/>
    </source>
</evidence>
<sequence>MFTDMDSKATSAMARVSTSRPFGSRDPLANTGGRLSSNNLYRLRSCRLDGQHNRALGNAGEELAARWLTDHGFRVVARNLRTIYGELDVVAEKNGHVHVVEVKTRRGTGYGSPLEAIDHRKQEHLRRSTMAALAAGIPGLTRSIRGIHIDAMSILMSDGTAPVIEFVEDILA</sequence>
<dbReference type="Proteomes" id="UP000266042">
    <property type="component" value="Unassembled WGS sequence"/>
</dbReference>
<dbReference type="HAMAP" id="MF_00048">
    <property type="entry name" value="UPF0102"/>
    <property type="match status" value="1"/>
</dbReference>
<accession>A0A398DG59</accession>
<dbReference type="Pfam" id="PF02021">
    <property type="entry name" value="UPF0102"/>
    <property type="match status" value="1"/>
</dbReference>